<accession>K9EUH8</accession>
<dbReference type="Gene3D" id="1.10.8.50">
    <property type="match status" value="1"/>
</dbReference>
<name>K9EUH8_9ACTO</name>
<dbReference type="InterPro" id="IPR055201">
    <property type="entry name" value="IHF-like_H2TH"/>
</dbReference>
<evidence type="ECO:0000259" key="1">
    <source>
        <dbReference type="Pfam" id="PF22525"/>
    </source>
</evidence>
<dbReference type="InterPro" id="IPR047806">
    <property type="entry name" value="IHF_actinobact"/>
</dbReference>
<dbReference type="PATRIC" id="fig|883066.3.peg.1661"/>
<dbReference type="Proteomes" id="UP000009888">
    <property type="component" value="Unassembled WGS sequence"/>
</dbReference>
<dbReference type="eggNOG" id="COG0099">
    <property type="taxonomic scope" value="Bacteria"/>
</dbReference>
<dbReference type="InterPro" id="IPR010979">
    <property type="entry name" value="Ribosomal_uS13-like_H2TH"/>
</dbReference>
<sequence>MAIPQLSHEQRLEALDKAAKVRRDRAQLRRDLKDGSIGIAEVVERAKTDPVAARLRVRAMLLALPGVGEIKADRLMEQAKISPNRRVGGLGVLQVRSLLDRLS</sequence>
<comment type="caution">
    <text evidence="2">The sequence shown here is derived from an EMBL/GenBank/DDBJ whole genome shotgun (WGS) entry which is preliminary data.</text>
</comment>
<dbReference type="SUPFAM" id="SSF46946">
    <property type="entry name" value="S13-like H2TH domain"/>
    <property type="match status" value="1"/>
</dbReference>
<dbReference type="NCBIfam" id="NF041260">
    <property type="entry name" value="actino_IHF"/>
    <property type="match status" value="1"/>
</dbReference>
<proteinExistence type="predicted"/>
<dbReference type="RefSeq" id="WP_007001804.1">
    <property type="nucleotide sequence ID" value="NZ_JH992956.1"/>
</dbReference>
<feature type="domain" description="Integration host factor-like helix-two turn-helix" evidence="1">
    <location>
        <begin position="32"/>
        <end position="101"/>
    </location>
</feature>
<dbReference type="AlphaFoldDB" id="K9EUH8"/>
<keyword evidence="3" id="KW-1185">Reference proteome</keyword>
<dbReference type="EMBL" id="AGWL01000008">
    <property type="protein sequence ID" value="EKU94652.1"/>
    <property type="molecule type" value="Genomic_DNA"/>
</dbReference>
<organism evidence="2 3">
    <name type="scientific">Actinobaculum massiliense ACS-171-V-Col2</name>
    <dbReference type="NCBI Taxonomy" id="883066"/>
    <lineage>
        <taxon>Bacteria</taxon>
        <taxon>Bacillati</taxon>
        <taxon>Actinomycetota</taxon>
        <taxon>Actinomycetes</taxon>
        <taxon>Actinomycetales</taxon>
        <taxon>Actinomycetaceae</taxon>
        <taxon>Actinobaculum</taxon>
    </lineage>
</organism>
<evidence type="ECO:0000313" key="3">
    <source>
        <dbReference type="Proteomes" id="UP000009888"/>
    </source>
</evidence>
<evidence type="ECO:0000313" key="2">
    <source>
        <dbReference type="EMBL" id="EKU94652.1"/>
    </source>
</evidence>
<protein>
    <recommendedName>
        <fullName evidence="1">Integration host factor-like helix-two turn-helix domain-containing protein</fullName>
    </recommendedName>
</protein>
<gene>
    <name evidence="2" type="ORF">HMPREF9233_01599</name>
</gene>
<dbReference type="GO" id="GO:0003676">
    <property type="term" value="F:nucleic acid binding"/>
    <property type="evidence" value="ECO:0007669"/>
    <property type="project" value="InterPro"/>
</dbReference>
<dbReference type="STRING" id="202789.GCA_001457435_00505"/>
<dbReference type="Pfam" id="PF22525">
    <property type="entry name" value="H2TH_5"/>
    <property type="match status" value="1"/>
</dbReference>
<reference evidence="2 3" key="1">
    <citation type="submission" date="2012-09" db="EMBL/GenBank/DDBJ databases">
        <title>The Genome Sequence of Actinobaculum massiliae ACS-171-V-COL2.</title>
        <authorList>
            <consortium name="The Broad Institute Genome Sequencing Platform"/>
            <person name="Earl A."/>
            <person name="Ward D."/>
            <person name="Feldgarden M."/>
            <person name="Gevers D."/>
            <person name="Saerens B."/>
            <person name="Vaneechoutte M."/>
            <person name="Walker B."/>
            <person name="Young S.K."/>
            <person name="Zeng Q."/>
            <person name="Gargeya S."/>
            <person name="Fitzgerald M."/>
            <person name="Haas B."/>
            <person name="Abouelleil A."/>
            <person name="Alvarado L."/>
            <person name="Arachchi H.M."/>
            <person name="Berlin A."/>
            <person name="Chapman S.B."/>
            <person name="Goldberg J."/>
            <person name="Griggs A."/>
            <person name="Gujja S."/>
            <person name="Hansen M."/>
            <person name="Howarth C."/>
            <person name="Imamovic A."/>
            <person name="Larimer J."/>
            <person name="McCowen C."/>
            <person name="Montmayeur A."/>
            <person name="Murphy C."/>
            <person name="Neiman D."/>
            <person name="Pearson M."/>
            <person name="Priest M."/>
            <person name="Roberts A."/>
            <person name="Saif S."/>
            <person name="Shea T."/>
            <person name="Sisk P."/>
            <person name="Sykes S."/>
            <person name="Wortman J."/>
            <person name="Nusbaum C."/>
            <person name="Birren B."/>
        </authorList>
    </citation>
    <scope>NUCLEOTIDE SEQUENCE [LARGE SCALE GENOMIC DNA]</scope>
    <source>
        <strain evidence="3">ACS-171-V-Col2</strain>
    </source>
</reference>
<dbReference type="HOGENOM" id="CLU_151796_1_0_11"/>